<name>A0A7D3XT50_9SPHN</name>
<dbReference type="KEGG" id="emv:HQR01_12790"/>
<dbReference type="EMBL" id="CP053921">
    <property type="protein sequence ID" value="QKG72171.1"/>
    <property type="molecule type" value="Genomic_DNA"/>
</dbReference>
<accession>A0A7D3XT50</accession>
<dbReference type="AlphaFoldDB" id="A0A7D3XT50"/>
<sequence length="53" mass="5876">MSAAVTLATDIFDSADLLRAFADLVDEEGVEGNHWIEPTLSDHEDVARWSDED</sequence>
<protein>
    <submittedName>
        <fullName evidence="1">Uncharacterized protein</fullName>
    </submittedName>
</protein>
<evidence type="ECO:0000313" key="1">
    <source>
        <dbReference type="EMBL" id="QKG72171.1"/>
    </source>
</evidence>
<dbReference type="RefSeq" id="WP_173215230.1">
    <property type="nucleotide sequence ID" value="NZ_CP053921.1"/>
</dbReference>
<keyword evidence="2" id="KW-1185">Reference proteome</keyword>
<reference evidence="1 2" key="1">
    <citation type="submission" date="2020-05" db="EMBL/GenBank/DDBJ databases">
        <title>Erythrobacter mangrovi sp. nov., isolated from rhizosphere soil of mangrove plant (Kandelia candel).</title>
        <authorList>
            <person name="Ye Y.H."/>
        </authorList>
    </citation>
    <scope>NUCLEOTIDE SEQUENCE [LARGE SCALE GENOMIC DNA]</scope>
    <source>
        <strain evidence="1 2">EB310</strain>
    </source>
</reference>
<evidence type="ECO:0000313" key="2">
    <source>
        <dbReference type="Proteomes" id="UP000504693"/>
    </source>
</evidence>
<gene>
    <name evidence="1" type="ORF">HQR01_12790</name>
</gene>
<organism evidence="1 2">
    <name type="scientific">Erythrobacter mangrovi</name>
    <dbReference type="NCBI Taxonomy" id="2739433"/>
    <lineage>
        <taxon>Bacteria</taxon>
        <taxon>Pseudomonadati</taxon>
        <taxon>Pseudomonadota</taxon>
        <taxon>Alphaproteobacteria</taxon>
        <taxon>Sphingomonadales</taxon>
        <taxon>Erythrobacteraceae</taxon>
        <taxon>Erythrobacter/Porphyrobacter group</taxon>
        <taxon>Erythrobacter</taxon>
    </lineage>
</organism>
<dbReference type="Proteomes" id="UP000504693">
    <property type="component" value="Chromosome"/>
</dbReference>
<proteinExistence type="predicted"/>